<comment type="caution">
    <text evidence="5">The sequence shown here is derived from an EMBL/GenBank/DDBJ whole genome shotgun (WGS) entry which is preliminary data.</text>
</comment>
<feature type="domain" description="WxL Interacting Protein host binding" evidence="4">
    <location>
        <begin position="175"/>
        <end position="297"/>
    </location>
</feature>
<evidence type="ECO:0000313" key="6">
    <source>
        <dbReference type="Proteomes" id="UP001209318"/>
    </source>
</evidence>
<organism evidence="5 6">
    <name type="scientific">Perspicuibacillus lycopersici</name>
    <dbReference type="NCBI Taxonomy" id="1325689"/>
    <lineage>
        <taxon>Bacteria</taxon>
        <taxon>Bacillati</taxon>
        <taxon>Bacillota</taxon>
        <taxon>Bacilli</taxon>
        <taxon>Bacillales</taxon>
        <taxon>Bacillaceae</taxon>
        <taxon>Perspicuibacillus</taxon>
    </lineage>
</organism>
<accession>A0AAE3IQJ3</accession>
<dbReference type="EMBL" id="JAOUSF010000001">
    <property type="protein sequence ID" value="MCU9612577.1"/>
    <property type="molecule type" value="Genomic_DNA"/>
</dbReference>
<keyword evidence="1" id="KW-0812">Transmembrane</keyword>
<dbReference type="InterPro" id="IPR021759">
    <property type="entry name" value="WxLIP_HBD"/>
</dbReference>
<feature type="transmembrane region" description="Helical" evidence="1">
    <location>
        <begin position="317"/>
        <end position="338"/>
    </location>
</feature>
<dbReference type="RefSeq" id="WP_263071763.1">
    <property type="nucleotide sequence ID" value="NZ_JAOUSF010000001.1"/>
</dbReference>
<reference evidence="5" key="1">
    <citation type="submission" date="2022-10" db="EMBL/GenBank/DDBJ databases">
        <title>Description of Fervidibacillus gen. nov. in the family Fervidibacillaceae fam. nov. with two species, Fervidibacillus albus sp. nov., and Fervidibacillus halotolerans sp. nov., isolated from tidal flat sediments.</title>
        <authorList>
            <person name="Kwon K.K."/>
            <person name="Yang S.-H."/>
        </authorList>
    </citation>
    <scope>NUCLEOTIDE SEQUENCE</scope>
    <source>
        <strain evidence="5">JCM 19140</strain>
    </source>
</reference>
<proteinExistence type="predicted"/>
<dbReference type="InterPro" id="IPR010317">
    <property type="entry name" value="WxLIP_PGBD"/>
</dbReference>
<name>A0AAE3IQJ3_9BACI</name>
<evidence type="ECO:0000259" key="3">
    <source>
        <dbReference type="Pfam" id="PF06030"/>
    </source>
</evidence>
<keyword evidence="1" id="KW-1133">Transmembrane helix</keyword>
<keyword evidence="1" id="KW-0472">Membrane</keyword>
<feature type="signal peptide" evidence="2">
    <location>
        <begin position="1"/>
        <end position="25"/>
    </location>
</feature>
<dbReference type="Pfam" id="PF06030">
    <property type="entry name" value="WxLIP_PGBD"/>
    <property type="match status" value="1"/>
</dbReference>
<sequence>MKYIQCFWILFAFLFLSFPTLMVYAAENENDFAFRVEPVFPASQIDNKGYYHFKGIPNQAIVLQARVINDSNSPLTVTISSFNAYSGEQGIVYQEKTTAEGTSITNEHYQFIPYVTTPSEIELGPLESKVIDFTVNIPDITGTLLGSIEFRVFKGTESVSGEDENSKFLIDQYRAVNIGVQVDITDVVPTSTITVTKPIYSPTLTAIMLPLENKQPVILPNITGTYKITKKGDENFLQEGEISEFKMAPMTTFQYPFRWANETLAAGTYTLNVTFNINGSNQSFEDTITIENNDIEETQQKMEARGEIQLETNPFPWIWAIIGSVVVLLLLVLVFILGSNKKKKKKSRKDRKYPGQFPDN</sequence>
<evidence type="ECO:0000256" key="1">
    <source>
        <dbReference type="SAM" id="Phobius"/>
    </source>
</evidence>
<protein>
    <submittedName>
        <fullName evidence="5">DUF916 and DUF3324 domain-containing protein</fullName>
    </submittedName>
</protein>
<evidence type="ECO:0000256" key="2">
    <source>
        <dbReference type="SAM" id="SignalP"/>
    </source>
</evidence>
<dbReference type="Proteomes" id="UP001209318">
    <property type="component" value="Unassembled WGS sequence"/>
</dbReference>
<feature type="chain" id="PRO_5042118143" evidence="2">
    <location>
        <begin position="26"/>
        <end position="360"/>
    </location>
</feature>
<dbReference type="AlphaFoldDB" id="A0AAE3IQJ3"/>
<evidence type="ECO:0000313" key="5">
    <source>
        <dbReference type="EMBL" id="MCU9612577.1"/>
    </source>
</evidence>
<keyword evidence="2" id="KW-0732">Signal</keyword>
<feature type="domain" description="WxL Interacting Protein peptidoglycan binding" evidence="3">
    <location>
        <begin position="34"/>
        <end position="150"/>
    </location>
</feature>
<gene>
    <name evidence="5" type="ORF">OEV98_03240</name>
</gene>
<dbReference type="Pfam" id="PF11797">
    <property type="entry name" value="WxLIP_HBD"/>
    <property type="match status" value="1"/>
</dbReference>
<keyword evidence="6" id="KW-1185">Reference proteome</keyword>
<evidence type="ECO:0000259" key="4">
    <source>
        <dbReference type="Pfam" id="PF11797"/>
    </source>
</evidence>